<dbReference type="AlphaFoldDB" id="A0A844WD62"/>
<keyword evidence="2" id="KW-1185">Reference proteome</keyword>
<gene>
    <name evidence="1" type="ORF">GLS40_06160</name>
</gene>
<sequence>MQTEYELEALPFVRAEQPNENSIVVEFPDGSAYEYTSVSLGESNFAELVRSARPGGQLDFFMLRVLKGKYSRRLH</sequence>
<evidence type="ECO:0000313" key="2">
    <source>
        <dbReference type="Proteomes" id="UP000443843"/>
    </source>
</evidence>
<organism evidence="1 2">
    <name type="scientific">Pseudooceanicola pacificus</name>
    <dbReference type="NCBI Taxonomy" id="2676438"/>
    <lineage>
        <taxon>Bacteria</taxon>
        <taxon>Pseudomonadati</taxon>
        <taxon>Pseudomonadota</taxon>
        <taxon>Alphaproteobacteria</taxon>
        <taxon>Rhodobacterales</taxon>
        <taxon>Paracoccaceae</taxon>
        <taxon>Pseudooceanicola</taxon>
    </lineage>
</organism>
<evidence type="ECO:0000313" key="1">
    <source>
        <dbReference type="EMBL" id="MWB77600.1"/>
    </source>
</evidence>
<reference evidence="1 2" key="1">
    <citation type="submission" date="2019-11" db="EMBL/GenBank/DDBJ databases">
        <title>Pseudooceanicola pacifica sp. nov., isolated from deep-sea sediment of the Pacific Ocean.</title>
        <authorList>
            <person name="Lyu L."/>
        </authorList>
    </citation>
    <scope>NUCLEOTIDE SEQUENCE [LARGE SCALE GENOMIC DNA]</scope>
    <source>
        <strain evidence="1 2">216_PA32_1</strain>
    </source>
</reference>
<protein>
    <recommendedName>
        <fullName evidence="3">KTSC domain-containing protein</fullName>
    </recommendedName>
</protein>
<dbReference type="RefSeq" id="WP_160381876.1">
    <property type="nucleotide sequence ID" value="NZ_WNXQ01000003.1"/>
</dbReference>
<comment type="caution">
    <text evidence="1">The sequence shown here is derived from an EMBL/GenBank/DDBJ whole genome shotgun (WGS) entry which is preliminary data.</text>
</comment>
<dbReference type="EMBL" id="WNXQ01000003">
    <property type="protein sequence ID" value="MWB77600.1"/>
    <property type="molecule type" value="Genomic_DNA"/>
</dbReference>
<name>A0A844WD62_9RHOB</name>
<accession>A0A844WD62</accession>
<dbReference type="Proteomes" id="UP000443843">
    <property type="component" value="Unassembled WGS sequence"/>
</dbReference>
<proteinExistence type="predicted"/>
<evidence type="ECO:0008006" key="3">
    <source>
        <dbReference type="Google" id="ProtNLM"/>
    </source>
</evidence>